<comment type="subcellular location">
    <subcellularLocation>
        <location evidence="6">Cell membrane</location>
        <topology evidence="6">Multi-pass membrane protein</topology>
    </subcellularLocation>
    <subcellularLocation>
        <location evidence="1">Membrane</location>
        <topology evidence="1">Multi-pass membrane protein</topology>
    </subcellularLocation>
</comment>
<feature type="domain" description="ABC transmembrane type-2" evidence="7">
    <location>
        <begin position="24"/>
        <end position="253"/>
    </location>
</feature>
<keyword evidence="6" id="KW-1003">Cell membrane</keyword>
<dbReference type="EMBL" id="JAGINW010000001">
    <property type="protein sequence ID" value="MBP2320988.1"/>
    <property type="molecule type" value="Genomic_DNA"/>
</dbReference>
<dbReference type="Pfam" id="PF01061">
    <property type="entry name" value="ABC2_membrane"/>
    <property type="match status" value="1"/>
</dbReference>
<dbReference type="PANTHER" id="PTHR43229">
    <property type="entry name" value="NODULATION PROTEIN J"/>
    <property type="match status" value="1"/>
</dbReference>
<keyword evidence="2 6" id="KW-0812">Transmembrane</keyword>
<dbReference type="PIRSF" id="PIRSF006648">
    <property type="entry name" value="DrrB"/>
    <property type="match status" value="1"/>
</dbReference>
<keyword evidence="3 6" id="KW-1133">Transmembrane helix</keyword>
<name>A0ABS4T988_9PSEU</name>
<protein>
    <recommendedName>
        <fullName evidence="6">Transport permease protein</fullName>
    </recommendedName>
</protein>
<evidence type="ECO:0000256" key="1">
    <source>
        <dbReference type="ARBA" id="ARBA00004141"/>
    </source>
</evidence>
<dbReference type="PANTHER" id="PTHR43229:SF2">
    <property type="entry name" value="NODULATION PROTEIN J"/>
    <property type="match status" value="1"/>
</dbReference>
<dbReference type="PROSITE" id="PS51012">
    <property type="entry name" value="ABC_TM2"/>
    <property type="match status" value="1"/>
</dbReference>
<evidence type="ECO:0000256" key="2">
    <source>
        <dbReference type="ARBA" id="ARBA00022692"/>
    </source>
</evidence>
<sequence>MSYAIADARTMLRRQYKHAIRYPAVAVSSLFLPLMFLLLFVYVFGGSMGGGLSAGSSYVDYVVPGIIFMCISSGAAQTSVGAASDMTEGIISRFRSMSISRASVLTAHVLANVIRTMAAIVFMLAVALLIGFAPTAGVLEWLAFLGAATLFSLMISWLAVAFGLNARSLETANGASLPLQFLPFISSAFVPPESASAGVRWFMANQPFTPMIETIRGLLLGAPIGSSLVVSIGWAVGFSVIGYLWARKLYNRERV</sequence>
<gene>
    <name evidence="8" type="ORF">JOF56_001373</name>
</gene>
<proteinExistence type="inferred from homology"/>
<feature type="transmembrane region" description="Helical" evidence="6">
    <location>
        <begin position="138"/>
        <end position="160"/>
    </location>
</feature>
<keyword evidence="5" id="KW-0046">Antibiotic resistance</keyword>
<dbReference type="InterPro" id="IPR047817">
    <property type="entry name" value="ABC2_TM_bact-type"/>
</dbReference>
<dbReference type="RefSeq" id="WP_209635567.1">
    <property type="nucleotide sequence ID" value="NZ_JAGINW010000001.1"/>
</dbReference>
<feature type="transmembrane region" description="Helical" evidence="6">
    <location>
        <begin position="181"/>
        <end position="203"/>
    </location>
</feature>
<evidence type="ECO:0000256" key="6">
    <source>
        <dbReference type="RuleBase" id="RU361157"/>
    </source>
</evidence>
<evidence type="ECO:0000313" key="9">
    <source>
        <dbReference type="Proteomes" id="UP001519332"/>
    </source>
</evidence>
<feature type="transmembrane region" description="Helical" evidence="6">
    <location>
        <begin position="62"/>
        <end position="83"/>
    </location>
</feature>
<dbReference type="InterPro" id="IPR013525">
    <property type="entry name" value="ABC2_TM"/>
</dbReference>
<feature type="transmembrane region" description="Helical" evidence="6">
    <location>
        <begin position="223"/>
        <end position="246"/>
    </location>
</feature>
<feature type="transmembrane region" description="Helical" evidence="6">
    <location>
        <begin position="20"/>
        <end position="42"/>
    </location>
</feature>
<keyword evidence="4 6" id="KW-0472">Membrane</keyword>
<evidence type="ECO:0000259" key="7">
    <source>
        <dbReference type="PROSITE" id="PS51012"/>
    </source>
</evidence>
<comment type="similarity">
    <text evidence="6">Belongs to the ABC-2 integral membrane protein family.</text>
</comment>
<reference evidence="8 9" key="1">
    <citation type="submission" date="2021-03" db="EMBL/GenBank/DDBJ databases">
        <title>Sequencing the genomes of 1000 actinobacteria strains.</title>
        <authorList>
            <person name="Klenk H.-P."/>
        </authorList>
    </citation>
    <scope>NUCLEOTIDE SEQUENCE [LARGE SCALE GENOMIC DNA]</scope>
    <source>
        <strain evidence="8 9">DSM 46670</strain>
    </source>
</reference>
<feature type="transmembrane region" description="Helical" evidence="6">
    <location>
        <begin position="104"/>
        <end position="132"/>
    </location>
</feature>
<evidence type="ECO:0000256" key="3">
    <source>
        <dbReference type="ARBA" id="ARBA00022989"/>
    </source>
</evidence>
<dbReference type="Proteomes" id="UP001519332">
    <property type="component" value="Unassembled WGS sequence"/>
</dbReference>
<evidence type="ECO:0000313" key="8">
    <source>
        <dbReference type="EMBL" id="MBP2320988.1"/>
    </source>
</evidence>
<evidence type="ECO:0000256" key="4">
    <source>
        <dbReference type="ARBA" id="ARBA00023136"/>
    </source>
</evidence>
<evidence type="ECO:0000256" key="5">
    <source>
        <dbReference type="ARBA" id="ARBA00023251"/>
    </source>
</evidence>
<accession>A0ABS4T988</accession>
<organism evidence="8 9">
    <name type="scientific">Kibdelosporangium banguiense</name>
    <dbReference type="NCBI Taxonomy" id="1365924"/>
    <lineage>
        <taxon>Bacteria</taxon>
        <taxon>Bacillati</taxon>
        <taxon>Actinomycetota</taxon>
        <taxon>Actinomycetes</taxon>
        <taxon>Pseudonocardiales</taxon>
        <taxon>Pseudonocardiaceae</taxon>
        <taxon>Kibdelosporangium</taxon>
    </lineage>
</organism>
<keyword evidence="6" id="KW-0813">Transport</keyword>
<comment type="caution">
    <text evidence="8">The sequence shown here is derived from an EMBL/GenBank/DDBJ whole genome shotgun (WGS) entry which is preliminary data.</text>
</comment>
<keyword evidence="9" id="KW-1185">Reference proteome</keyword>
<dbReference type="InterPro" id="IPR051784">
    <property type="entry name" value="Nod_factor_ABC_transporter"/>
</dbReference>
<dbReference type="InterPro" id="IPR000412">
    <property type="entry name" value="ABC_2_transport"/>
</dbReference>